<evidence type="ECO:0000313" key="2">
    <source>
        <dbReference type="Proteomes" id="UP000094487"/>
    </source>
</evidence>
<dbReference type="RefSeq" id="WP_069320673.1">
    <property type="nucleotide sequence ID" value="NZ_MDDS01000026.1"/>
</dbReference>
<dbReference type="Pfam" id="PF13385">
    <property type="entry name" value="Laminin_G_3"/>
    <property type="match status" value="1"/>
</dbReference>
<sequence length="230" mass="25623">MILDRRSLIVGGTALLAAPAMATHRDTRIWTFDSLTRIGGHRVRAIGNPRVIRSPLGRAVEFDGVNDAVFIDDHPLAGSPRFTFEALFRPDGGVFEQRWFHLESDESPPVAPGTGTTRILFEIRVVDDRWYLDAFMRGPGYNQALMAPNKTFPVGRWYHVAQSYDGAVYRSYVDGVLQLELPLAFKPQGPGKASVGIRMNRVNPFKGAVRQAGFTRGEALTPDQFVLKRP</sequence>
<gene>
    <name evidence="1" type="ORF">BFL28_17140</name>
</gene>
<dbReference type="AlphaFoldDB" id="A0A1E3LV26"/>
<dbReference type="InterPro" id="IPR013320">
    <property type="entry name" value="ConA-like_dom_sf"/>
</dbReference>
<protein>
    <submittedName>
        <fullName evidence="1">Laminin G</fullName>
    </submittedName>
</protein>
<dbReference type="STRING" id="1888892.BFL28_17140"/>
<dbReference type="SUPFAM" id="SSF49899">
    <property type="entry name" value="Concanavalin A-like lectins/glucanases"/>
    <property type="match status" value="1"/>
</dbReference>
<organism evidence="1 2">
    <name type="scientific">Sphingomonas turrisvirgatae</name>
    <dbReference type="NCBI Taxonomy" id="1888892"/>
    <lineage>
        <taxon>Bacteria</taxon>
        <taxon>Pseudomonadati</taxon>
        <taxon>Pseudomonadota</taxon>
        <taxon>Alphaproteobacteria</taxon>
        <taxon>Sphingomonadales</taxon>
        <taxon>Sphingomonadaceae</taxon>
        <taxon>Sphingomonas</taxon>
    </lineage>
</organism>
<keyword evidence="2" id="KW-1185">Reference proteome</keyword>
<comment type="caution">
    <text evidence="1">The sequence shown here is derived from an EMBL/GenBank/DDBJ whole genome shotgun (WGS) entry which is preliminary data.</text>
</comment>
<dbReference type="EMBL" id="MDDS01000026">
    <property type="protein sequence ID" value="ODP37594.1"/>
    <property type="molecule type" value="Genomic_DNA"/>
</dbReference>
<proteinExistence type="predicted"/>
<reference evidence="1 2" key="1">
    <citation type="submission" date="2016-08" db="EMBL/GenBank/DDBJ databases">
        <title>Draft genome of the agarase producing Sphingomonas sp. MCT13.</title>
        <authorList>
            <person name="D'Andrea M.M."/>
            <person name="Rossolini G.M."/>
            <person name="Thaller M.C."/>
        </authorList>
    </citation>
    <scope>NUCLEOTIDE SEQUENCE [LARGE SCALE GENOMIC DNA]</scope>
    <source>
        <strain evidence="1 2">MCT13</strain>
    </source>
</reference>
<dbReference type="Gene3D" id="2.60.120.200">
    <property type="match status" value="1"/>
</dbReference>
<accession>A0A1E3LV26</accession>
<dbReference type="OrthoDB" id="851894at2"/>
<evidence type="ECO:0000313" key="1">
    <source>
        <dbReference type="EMBL" id="ODP37594.1"/>
    </source>
</evidence>
<name>A0A1E3LV26_9SPHN</name>
<dbReference type="Proteomes" id="UP000094487">
    <property type="component" value="Unassembled WGS sequence"/>
</dbReference>